<dbReference type="EMBL" id="KV919443">
    <property type="protein sequence ID" value="OSX69682.1"/>
    <property type="molecule type" value="Genomic_DNA"/>
</dbReference>
<reference evidence="2 3" key="1">
    <citation type="submission" date="2017-03" db="EMBL/GenBank/DDBJ databases">
        <title>WGS assembly of Porphyra umbilicalis.</title>
        <authorList>
            <person name="Brawley S.H."/>
            <person name="Blouin N.A."/>
            <person name="Ficko-Blean E."/>
            <person name="Wheeler G.L."/>
            <person name="Lohr M."/>
            <person name="Goodson H.V."/>
            <person name="Jenkins J.W."/>
            <person name="Blaby-Haas C.E."/>
            <person name="Helliwell K.E."/>
            <person name="Chan C."/>
            <person name="Marriage T."/>
            <person name="Bhattacharya D."/>
            <person name="Klein A.S."/>
            <person name="Badis Y."/>
            <person name="Brodie J."/>
            <person name="Cao Y."/>
            <person name="Collen J."/>
            <person name="Dittami S.M."/>
            <person name="Gachon C.M."/>
            <person name="Green B.R."/>
            <person name="Karpowicz S."/>
            <person name="Kim J.W."/>
            <person name="Kudahl U."/>
            <person name="Lin S."/>
            <person name="Michel G."/>
            <person name="Mittag M."/>
            <person name="Olson B.J."/>
            <person name="Pangilinan J."/>
            <person name="Peng Y."/>
            <person name="Qiu H."/>
            <person name="Shu S."/>
            <person name="Singer J.T."/>
            <person name="Smith A.G."/>
            <person name="Sprecher B.N."/>
            <person name="Wagner V."/>
            <person name="Wang W."/>
            <person name="Wang Z.-Y."/>
            <person name="Yan J."/>
            <person name="Yarish C."/>
            <person name="Zoeuner-Riek S."/>
            <person name="Zhuang Y."/>
            <person name="Zou Y."/>
            <person name="Lindquist E.A."/>
            <person name="Grimwood J."/>
            <person name="Barry K."/>
            <person name="Rokhsar D.S."/>
            <person name="Schmutz J."/>
            <person name="Stiller J.W."/>
            <person name="Grossman A.R."/>
            <person name="Prochnik S.E."/>
        </authorList>
    </citation>
    <scope>NUCLEOTIDE SEQUENCE [LARGE SCALE GENOMIC DNA]</scope>
    <source>
        <strain evidence="2">4086291</strain>
    </source>
</reference>
<evidence type="ECO:0000313" key="2">
    <source>
        <dbReference type="EMBL" id="OSX69682.1"/>
    </source>
</evidence>
<feature type="compositionally biased region" description="Basic and acidic residues" evidence="1">
    <location>
        <begin position="173"/>
        <end position="214"/>
    </location>
</feature>
<proteinExistence type="predicted"/>
<feature type="region of interest" description="Disordered" evidence="1">
    <location>
        <begin position="1"/>
        <end position="112"/>
    </location>
</feature>
<evidence type="ECO:0000256" key="1">
    <source>
        <dbReference type="SAM" id="MobiDB-lite"/>
    </source>
</evidence>
<keyword evidence="3" id="KW-1185">Reference proteome</keyword>
<feature type="compositionally biased region" description="Basic residues" evidence="1">
    <location>
        <begin position="45"/>
        <end position="90"/>
    </location>
</feature>
<feature type="non-terminal residue" evidence="2">
    <location>
        <position position="1"/>
    </location>
</feature>
<sequence>GRPPPIRTRRPVWHAAGFPTKRPAGSRDRRRQLAAGPPRKDVAPRHPRRRRPRRWGHGRRCGRGGWRRRPRRRRWRRRPRPRRCRRRRRRAEALDHPPQLRGGGAAEPLVPRVDGRQATDRYEEAEHHLRVGAHAAGAVGEARKGRVGEARHVKRPRRAAAGRRRGGPRGGHRVADARERPPEHLLAHRGVGRGERGGEVGGDGREAKRVHPRVDTVNGRRAHGAFAVGHARRKDGRQHVAARPRRAGRRERAGQAGERPKRHGRQIPVAVPRAVAEGGHKRRGEARQAAGRRRREDRVGFRERLLALEPILVAEAGGEVRVEPRRGGGRRRSGGRR</sequence>
<feature type="region of interest" description="Disordered" evidence="1">
    <location>
        <begin position="317"/>
        <end position="337"/>
    </location>
</feature>
<feature type="region of interest" description="Disordered" evidence="1">
    <location>
        <begin position="128"/>
        <end position="299"/>
    </location>
</feature>
<dbReference type="AlphaFoldDB" id="A0A1X6NM95"/>
<accession>A0A1X6NM95</accession>
<protein>
    <submittedName>
        <fullName evidence="2">Uncharacterized protein</fullName>
    </submittedName>
</protein>
<feature type="compositionally biased region" description="Basic and acidic residues" evidence="1">
    <location>
        <begin position="141"/>
        <end position="151"/>
    </location>
</feature>
<dbReference type="Proteomes" id="UP000218209">
    <property type="component" value="Unassembled WGS sequence"/>
</dbReference>
<gene>
    <name evidence="2" type="ORF">BU14_1280s0002</name>
</gene>
<feature type="non-terminal residue" evidence="2">
    <location>
        <position position="337"/>
    </location>
</feature>
<name>A0A1X6NM95_PORUM</name>
<feature type="compositionally biased region" description="Basic residues" evidence="1">
    <location>
        <begin position="152"/>
        <end position="172"/>
    </location>
</feature>
<feature type="compositionally biased region" description="Basic residues" evidence="1">
    <location>
        <begin position="327"/>
        <end position="337"/>
    </location>
</feature>
<feature type="compositionally biased region" description="Basic residues" evidence="1">
    <location>
        <begin position="280"/>
        <end position="293"/>
    </location>
</feature>
<evidence type="ECO:0000313" key="3">
    <source>
        <dbReference type="Proteomes" id="UP000218209"/>
    </source>
</evidence>
<organism evidence="2 3">
    <name type="scientific">Porphyra umbilicalis</name>
    <name type="common">Purple laver</name>
    <name type="synonym">Red alga</name>
    <dbReference type="NCBI Taxonomy" id="2786"/>
    <lineage>
        <taxon>Eukaryota</taxon>
        <taxon>Rhodophyta</taxon>
        <taxon>Bangiophyceae</taxon>
        <taxon>Bangiales</taxon>
        <taxon>Bangiaceae</taxon>
        <taxon>Porphyra</taxon>
    </lineage>
</organism>
<feature type="compositionally biased region" description="Basic residues" evidence="1">
    <location>
        <begin position="230"/>
        <end position="249"/>
    </location>
</feature>